<evidence type="ECO:0000259" key="3">
    <source>
        <dbReference type="Pfam" id="PF04355"/>
    </source>
</evidence>
<dbReference type="Pfam" id="PF04355">
    <property type="entry name" value="BamE"/>
    <property type="match status" value="1"/>
</dbReference>
<dbReference type="AlphaFoldDB" id="A0A5B8IAG6"/>
<dbReference type="PROSITE" id="PS51257">
    <property type="entry name" value="PROKAR_LIPOPROTEIN"/>
    <property type="match status" value="1"/>
</dbReference>
<proteinExistence type="predicted"/>
<dbReference type="InterPro" id="IPR037873">
    <property type="entry name" value="BamE-like"/>
</dbReference>
<evidence type="ECO:0000313" key="5">
    <source>
        <dbReference type="Proteomes" id="UP000318483"/>
    </source>
</evidence>
<keyword evidence="2" id="KW-0472">Membrane</keyword>
<feature type="domain" description="Outer membrane protein assembly factor BamE" evidence="3">
    <location>
        <begin position="24"/>
        <end position="99"/>
    </location>
</feature>
<sequence>MRGTFIAGLCVAVTACAPIKRNHGYTPPDYDLAQIQVGRDTRDSVTDLVGAPLNEGFQRGDTWYYVSSRRETRGLFKPEEIERQIVAISFSGGGTVRNIERYGLEDGRVVTLSRRVTDQSVPDVGLLRQIFGNLGSPQAGEFLE</sequence>
<gene>
    <name evidence="4" type="ORF">FPZ52_06690</name>
</gene>
<dbReference type="Proteomes" id="UP000318483">
    <property type="component" value="Chromosome"/>
</dbReference>
<dbReference type="KEGG" id="lit:FPZ52_06690"/>
<dbReference type="InterPro" id="IPR007450">
    <property type="entry name" value="BamE_dom"/>
</dbReference>
<accession>A0A5B8IAG6</accession>
<evidence type="ECO:0000256" key="1">
    <source>
        <dbReference type="ARBA" id="ARBA00022729"/>
    </source>
</evidence>
<dbReference type="Gene3D" id="3.30.1450.10">
    <property type="match status" value="1"/>
</dbReference>
<reference evidence="4 5" key="1">
    <citation type="submission" date="2019-07" db="EMBL/GenBank/DDBJ databases">
        <title>Litoreibacter alkalisoli sp. nov., isolated from saline-alkaline soil.</title>
        <authorList>
            <person name="Wang S."/>
            <person name="Xu L."/>
            <person name="Xing Y.-T."/>
            <person name="Sun J.-Q."/>
        </authorList>
    </citation>
    <scope>NUCLEOTIDE SEQUENCE [LARGE SCALE GENOMIC DNA]</scope>
    <source>
        <strain evidence="4 5">LN3S51</strain>
    </source>
</reference>
<dbReference type="EMBL" id="CP042261">
    <property type="protein sequence ID" value="QDY70266.1"/>
    <property type="molecule type" value="Genomic_DNA"/>
</dbReference>
<organism evidence="4 5">
    <name type="scientific">Qingshengfaniella alkalisoli</name>
    <dbReference type="NCBI Taxonomy" id="2599296"/>
    <lineage>
        <taxon>Bacteria</taxon>
        <taxon>Pseudomonadati</taxon>
        <taxon>Pseudomonadota</taxon>
        <taxon>Alphaproteobacteria</taxon>
        <taxon>Rhodobacterales</taxon>
        <taxon>Paracoccaceae</taxon>
        <taxon>Qingshengfaniella</taxon>
    </lineage>
</organism>
<dbReference type="GO" id="GO:0019867">
    <property type="term" value="C:outer membrane"/>
    <property type="evidence" value="ECO:0007669"/>
    <property type="project" value="InterPro"/>
</dbReference>
<protein>
    <submittedName>
        <fullName evidence="4">Outer membrane protein assembly factor BamE</fullName>
    </submittedName>
</protein>
<evidence type="ECO:0000313" key="4">
    <source>
        <dbReference type="EMBL" id="QDY70266.1"/>
    </source>
</evidence>
<dbReference type="OrthoDB" id="7203955at2"/>
<name>A0A5B8IAG6_9RHOB</name>
<evidence type="ECO:0000256" key="2">
    <source>
        <dbReference type="ARBA" id="ARBA00023136"/>
    </source>
</evidence>
<keyword evidence="5" id="KW-1185">Reference proteome</keyword>
<keyword evidence="1" id="KW-0732">Signal</keyword>